<dbReference type="InterPro" id="IPR011250">
    <property type="entry name" value="OMP/PagP_B-barrel"/>
</dbReference>
<feature type="domain" description="Outer membrane protein beta-barrel" evidence="1">
    <location>
        <begin position="35"/>
        <end position="191"/>
    </location>
</feature>
<name>A0ABW5MXS1_9FLAO</name>
<sequence>MKIQKLTTVILVVASLSVWGQKPITPDYAKEAYKTNFGVKAGLNISNQTAKYDIPDASIQLTTTATSSFHIGFYGDFKLSEKTGVLAEALYSQEGSDVDLQGIDFKQRVNYIKVPLLLNYRPFSNGLSFQLGPQFGFMVKDTIELDNNDGDPFVDADFKSFEFSAVVGAEYRFTRNFKFGARYNLGISDISNTDEGTFRNRNFQLYVGFKMF</sequence>
<evidence type="ECO:0000313" key="2">
    <source>
        <dbReference type="EMBL" id="MFD2587957.1"/>
    </source>
</evidence>
<dbReference type="RefSeq" id="WP_377767500.1">
    <property type="nucleotide sequence ID" value="NZ_JBHULB010000017.1"/>
</dbReference>
<dbReference type="Pfam" id="PF13568">
    <property type="entry name" value="OMP_b-brl_2"/>
    <property type="match status" value="1"/>
</dbReference>
<evidence type="ECO:0000313" key="3">
    <source>
        <dbReference type="Proteomes" id="UP001597526"/>
    </source>
</evidence>
<dbReference type="Proteomes" id="UP001597526">
    <property type="component" value="Unassembled WGS sequence"/>
</dbReference>
<dbReference type="SUPFAM" id="SSF56925">
    <property type="entry name" value="OMPA-like"/>
    <property type="match status" value="1"/>
</dbReference>
<dbReference type="Gene3D" id="2.40.160.20">
    <property type="match status" value="1"/>
</dbReference>
<comment type="caution">
    <text evidence="2">The sequence shown here is derived from an EMBL/GenBank/DDBJ whole genome shotgun (WGS) entry which is preliminary data.</text>
</comment>
<accession>A0ABW5MXS1</accession>
<protein>
    <submittedName>
        <fullName evidence="2">Porin family protein</fullName>
    </submittedName>
</protein>
<gene>
    <name evidence="2" type="ORF">ACFSQJ_13510</name>
</gene>
<dbReference type="EMBL" id="JBHULB010000017">
    <property type="protein sequence ID" value="MFD2587957.1"/>
    <property type="molecule type" value="Genomic_DNA"/>
</dbReference>
<proteinExistence type="predicted"/>
<keyword evidence="3" id="KW-1185">Reference proteome</keyword>
<reference evidence="3" key="1">
    <citation type="journal article" date="2019" name="Int. J. Syst. Evol. Microbiol.">
        <title>The Global Catalogue of Microorganisms (GCM) 10K type strain sequencing project: providing services to taxonomists for standard genome sequencing and annotation.</title>
        <authorList>
            <consortium name="The Broad Institute Genomics Platform"/>
            <consortium name="The Broad Institute Genome Sequencing Center for Infectious Disease"/>
            <person name="Wu L."/>
            <person name="Ma J."/>
        </authorList>
    </citation>
    <scope>NUCLEOTIDE SEQUENCE [LARGE SCALE GENOMIC DNA]</scope>
    <source>
        <strain evidence="3">KCTC 52368</strain>
    </source>
</reference>
<dbReference type="InterPro" id="IPR025665">
    <property type="entry name" value="Beta-barrel_OMP_2"/>
</dbReference>
<organism evidence="2 3">
    <name type="scientific">Croceitalea marina</name>
    <dbReference type="NCBI Taxonomy" id="1775166"/>
    <lineage>
        <taxon>Bacteria</taxon>
        <taxon>Pseudomonadati</taxon>
        <taxon>Bacteroidota</taxon>
        <taxon>Flavobacteriia</taxon>
        <taxon>Flavobacteriales</taxon>
        <taxon>Flavobacteriaceae</taxon>
        <taxon>Croceitalea</taxon>
    </lineage>
</organism>
<evidence type="ECO:0000259" key="1">
    <source>
        <dbReference type="Pfam" id="PF13568"/>
    </source>
</evidence>